<accession>A0A4Y7TTF0</accession>
<keyword evidence="1" id="KW-0472">Membrane</keyword>
<evidence type="ECO:0000313" key="4">
    <source>
        <dbReference type="Proteomes" id="UP000298030"/>
    </source>
</evidence>
<feature type="transmembrane region" description="Helical" evidence="1">
    <location>
        <begin position="125"/>
        <end position="147"/>
    </location>
</feature>
<feature type="transmembrane region" description="Helical" evidence="1">
    <location>
        <begin position="257"/>
        <end position="275"/>
    </location>
</feature>
<dbReference type="EMBL" id="QPFP01000005">
    <property type="protein sequence ID" value="TEB36892.1"/>
    <property type="molecule type" value="Genomic_DNA"/>
</dbReference>
<feature type="transmembrane region" description="Helical" evidence="1">
    <location>
        <begin position="190"/>
        <end position="209"/>
    </location>
</feature>
<name>A0A4Y7TTF0_COPMI</name>
<feature type="transmembrane region" description="Helical" evidence="1">
    <location>
        <begin position="229"/>
        <end position="251"/>
    </location>
</feature>
<reference evidence="3 4" key="1">
    <citation type="journal article" date="2019" name="Nat. Ecol. Evol.">
        <title>Megaphylogeny resolves global patterns of mushroom evolution.</title>
        <authorList>
            <person name="Varga T."/>
            <person name="Krizsan K."/>
            <person name="Foldi C."/>
            <person name="Dima B."/>
            <person name="Sanchez-Garcia M."/>
            <person name="Sanchez-Ramirez S."/>
            <person name="Szollosi G.J."/>
            <person name="Szarkandi J.G."/>
            <person name="Papp V."/>
            <person name="Albert L."/>
            <person name="Andreopoulos W."/>
            <person name="Angelini C."/>
            <person name="Antonin V."/>
            <person name="Barry K.W."/>
            <person name="Bougher N.L."/>
            <person name="Buchanan P."/>
            <person name="Buyck B."/>
            <person name="Bense V."/>
            <person name="Catcheside P."/>
            <person name="Chovatia M."/>
            <person name="Cooper J."/>
            <person name="Damon W."/>
            <person name="Desjardin D."/>
            <person name="Finy P."/>
            <person name="Geml J."/>
            <person name="Haridas S."/>
            <person name="Hughes K."/>
            <person name="Justo A."/>
            <person name="Karasinski D."/>
            <person name="Kautmanova I."/>
            <person name="Kiss B."/>
            <person name="Kocsube S."/>
            <person name="Kotiranta H."/>
            <person name="LaButti K.M."/>
            <person name="Lechner B.E."/>
            <person name="Liimatainen K."/>
            <person name="Lipzen A."/>
            <person name="Lukacs Z."/>
            <person name="Mihaltcheva S."/>
            <person name="Morgado L.N."/>
            <person name="Niskanen T."/>
            <person name="Noordeloos M.E."/>
            <person name="Ohm R.A."/>
            <person name="Ortiz-Santana B."/>
            <person name="Ovrebo C."/>
            <person name="Racz N."/>
            <person name="Riley R."/>
            <person name="Savchenko A."/>
            <person name="Shiryaev A."/>
            <person name="Soop K."/>
            <person name="Spirin V."/>
            <person name="Szebenyi C."/>
            <person name="Tomsovsky M."/>
            <person name="Tulloss R.E."/>
            <person name="Uehling J."/>
            <person name="Grigoriev I.V."/>
            <person name="Vagvolgyi C."/>
            <person name="Papp T."/>
            <person name="Martin F.M."/>
            <person name="Miettinen O."/>
            <person name="Hibbett D.S."/>
            <person name="Nagy L.G."/>
        </authorList>
    </citation>
    <scope>NUCLEOTIDE SEQUENCE [LARGE SCALE GENOMIC DNA]</scope>
    <source>
        <strain evidence="3 4">FP101781</strain>
    </source>
</reference>
<proteinExistence type="predicted"/>
<keyword evidence="1" id="KW-1133">Transmembrane helix</keyword>
<evidence type="ECO:0000259" key="2">
    <source>
        <dbReference type="Pfam" id="PF20151"/>
    </source>
</evidence>
<feature type="transmembrane region" description="Helical" evidence="1">
    <location>
        <begin position="20"/>
        <end position="37"/>
    </location>
</feature>
<comment type="caution">
    <text evidence="3">The sequence shown here is derived from an EMBL/GenBank/DDBJ whole genome shotgun (WGS) entry which is preliminary data.</text>
</comment>
<keyword evidence="1" id="KW-0812">Transmembrane</keyword>
<dbReference type="Pfam" id="PF20151">
    <property type="entry name" value="DUF6533"/>
    <property type="match status" value="1"/>
</dbReference>
<protein>
    <recommendedName>
        <fullName evidence="2">DUF6533 domain-containing protein</fullName>
    </recommendedName>
</protein>
<dbReference type="InterPro" id="IPR045340">
    <property type="entry name" value="DUF6533"/>
</dbReference>
<evidence type="ECO:0000313" key="3">
    <source>
        <dbReference type="EMBL" id="TEB36892.1"/>
    </source>
</evidence>
<keyword evidence="4" id="KW-1185">Reference proteome</keyword>
<feature type="transmembrane region" description="Helical" evidence="1">
    <location>
        <begin position="57"/>
        <end position="75"/>
    </location>
</feature>
<dbReference type="Proteomes" id="UP000298030">
    <property type="component" value="Unassembled WGS sequence"/>
</dbReference>
<organism evidence="3 4">
    <name type="scientific">Coprinellus micaceus</name>
    <name type="common">Glistening ink-cap mushroom</name>
    <name type="synonym">Coprinus micaceus</name>
    <dbReference type="NCBI Taxonomy" id="71717"/>
    <lineage>
        <taxon>Eukaryota</taxon>
        <taxon>Fungi</taxon>
        <taxon>Dikarya</taxon>
        <taxon>Basidiomycota</taxon>
        <taxon>Agaricomycotina</taxon>
        <taxon>Agaricomycetes</taxon>
        <taxon>Agaricomycetidae</taxon>
        <taxon>Agaricales</taxon>
        <taxon>Agaricineae</taxon>
        <taxon>Psathyrellaceae</taxon>
        <taxon>Coprinellus</taxon>
    </lineage>
</organism>
<dbReference type="AlphaFoldDB" id="A0A4Y7TTF0"/>
<feature type="transmembrane region" description="Helical" evidence="1">
    <location>
        <begin position="95"/>
        <end position="118"/>
    </location>
</feature>
<feature type="domain" description="DUF6533" evidence="2">
    <location>
        <begin position="23"/>
        <end position="67"/>
    </location>
</feature>
<dbReference type="OrthoDB" id="2638860at2759"/>
<gene>
    <name evidence="3" type="ORF">FA13DRAFT_1810446</name>
</gene>
<sequence>MAVTQEQIDALSAAVSTWRLQEYTHISFFALYIYYVLTTVDEEVRISVPQRWSRGKILFLVIRYGICIFIVLQLVRDYRNYFTLSPATCKALMIVYDVAFYSAALSCSATLGLCLCALLQVRRLYLLPIVFVCMGRTLVQAIFSLVADAQYPAEPIGSLDEELGYPCYVPSPDIWATETVAGIGRDSRNYLNFAFTIVLFFLAVITLFVRYKGQKGPLIQVITRDGGLYYVALAATGVLSTVLNTPAVISVGDVEGHAAYILLNVASITAIPILAQRLMINMREVDYMGSRPLASTLLFANDGTSSEDSLEVGIAYSTALSLEPTGGSYRQNMGATADAASPA</sequence>
<evidence type="ECO:0000256" key="1">
    <source>
        <dbReference type="SAM" id="Phobius"/>
    </source>
</evidence>